<accession>A0A7I4Z5X4</accession>
<dbReference type="Gene3D" id="3.30.420.10">
    <property type="entry name" value="Ribonuclease H-like superfamily/Ribonuclease H"/>
    <property type="match status" value="1"/>
</dbReference>
<dbReference type="PANTHER" id="PTHR46060:SF1">
    <property type="entry name" value="MARINER MOS1 TRANSPOSASE-LIKE PROTEIN"/>
    <property type="match status" value="1"/>
</dbReference>
<dbReference type="PANTHER" id="PTHR46060">
    <property type="entry name" value="MARINER MOS1 TRANSPOSASE-LIKE PROTEIN"/>
    <property type="match status" value="1"/>
</dbReference>
<reference evidence="2" key="1">
    <citation type="submission" date="2020-12" db="UniProtKB">
        <authorList>
            <consortium name="WormBaseParasite"/>
        </authorList>
    </citation>
    <scope>IDENTIFICATION</scope>
    <source>
        <strain evidence="2">MHco3</strain>
    </source>
</reference>
<dbReference type="InterPro" id="IPR036397">
    <property type="entry name" value="RNaseH_sf"/>
</dbReference>
<name>A0A7I4Z5X4_HAECO</name>
<dbReference type="OrthoDB" id="10017160at2759"/>
<dbReference type="GO" id="GO:0003676">
    <property type="term" value="F:nucleic acid binding"/>
    <property type="evidence" value="ECO:0007669"/>
    <property type="project" value="InterPro"/>
</dbReference>
<sequence>MERTTSAPRSTIHDILRRRRIRAALPAIISHTLTESESQVPVDVCRKLLDRKRTVAWKSFIIAQDENWISSEDPRRKLQWLPIDIRPEAVAKRGAHDKKKMIWFFFCYAGCFYYEILPEGTAVSARVLYEQLREMVSRAPVSRRIQGKFLILMDNARPRHASATAEELERLGITWLAHPSYSFDLSPCDYHTFRKLQAVRRSKVQ</sequence>
<evidence type="ECO:0000313" key="1">
    <source>
        <dbReference type="Proteomes" id="UP000025227"/>
    </source>
</evidence>
<dbReference type="InterPro" id="IPR052709">
    <property type="entry name" value="Transposase-MT_Hybrid"/>
</dbReference>
<dbReference type="InterPro" id="IPR001888">
    <property type="entry name" value="Transposase_1"/>
</dbReference>
<organism evidence="1 2">
    <name type="scientific">Haemonchus contortus</name>
    <name type="common">Barber pole worm</name>
    <dbReference type="NCBI Taxonomy" id="6289"/>
    <lineage>
        <taxon>Eukaryota</taxon>
        <taxon>Metazoa</taxon>
        <taxon>Ecdysozoa</taxon>
        <taxon>Nematoda</taxon>
        <taxon>Chromadorea</taxon>
        <taxon>Rhabditida</taxon>
        <taxon>Rhabditina</taxon>
        <taxon>Rhabditomorpha</taxon>
        <taxon>Strongyloidea</taxon>
        <taxon>Trichostrongylidae</taxon>
        <taxon>Haemonchus</taxon>
    </lineage>
</organism>
<dbReference type="Pfam" id="PF01359">
    <property type="entry name" value="Transposase_1"/>
    <property type="match status" value="1"/>
</dbReference>
<evidence type="ECO:0000313" key="2">
    <source>
        <dbReference type="WBParaSite" id="HCON_00177910-00001"/>
    </source>
</evidence>
<protein>
    <submittedName>
        <fullName evidence="2">Transposase</fullName>
    </submittedName>
</protein>
<proteinExistence type="predicted"/>
<dbReference type="AlphaFoldDB" id="A0A7I4Z5X4"/>
<keyword evidence="1" id="KW-1185">Reference proteome</keyword>
<dbReference type="WBParaSite" id="HCON_00177910-00001">
    <property type="protein sequence ID" value="HCON_00177910-00001"/>
    <property type="gene ID" value="HCON_00177910"/>
</dbReference>
<dbReference type="Proteomes" id="UP000025227">
    <property type="component" value="Unplaced"/>
</dbReference>